<evidence type="ECO:0000256" key="1">
    <source>
        <dbReference type="SAM" id="MobiDB-lite"/>
    </source>
</evidence>
<feature type="compositionally biased region" description="Polar residues" evidence="1">
    <location>
        <begin position="180"/>
        <end position="193"/>
    </location>
</feature>
<dbReference type="Proteomes" id="UP001258017">
    <property type="component" value="Unassembled WGS sequence"/>
</dbReference>
<protein>
    <submittedName>
        <fullName evidence="3">Uncharacterized protein</fullName>
    </submittedName>
</protein>
<evidence type="ECO:0000313" key="4">
    <source>
        <dbReference type="Proteomes" id="UP001258017"/>
    </source>
</evidence>
<keyword evidence="4" id="KW-1185">Reference proteome</keyword>
<accession>A0AAD9R8X3</accession>
<feature type="compositionally biased region" description="Basic and acidic residues" evidence="1">
    <location>
        <begin position="166"/>
        <end position="179"/>
    </location>
</feature>
<evidence type="ECO:0000313" key="3">
    <source>
        <dbReference type="EMBL" id="KAK2575250.1"/>
    </source>
</evidence>
<gene>
    <name evidence="3" type="ORF">KPH14_012701</name>
</gene>
<reference evidence="3" key="2">
    <citation type="journal article" date="2023" name="Commun. Biol.">
        <title>Intrasexual cuticular hydrocarbon dimorphism in a wasp sheds light on hydrocarbon biosynthesis genes in Hymenoptera.</title>
        <authorList>
            <person name="Moris V.C."/>
            <person name="Podsiadlowski L."/>
            <person name="Martin S."/>
            <person name="Oeyen J.P."/>
            <person name="Donath A."/>
            <person name="Petersen M."/>
            <person name="Wilbrandt J."/>
            <person name="Misof B."/>
            <person name="Liedtke D."/>
            <person name="Thamm M."/>
            <person name="Scheiner R."/>
            <person name="Schmitt T."/>
            <person name="Niehuis O."/>
        </authorList>
    </citation>
    <scope>NUCLEOTIDE SEQUENCE</scope>
    <source>
        <strain evidence="3">GBR_01_08_01A</strain>
    </source>
</reference>
<keyword evidence="2" id="KW-1133">Transmembrane helix</keyword>
<dbReference type="AlphaFoldDB" id="A0AAD9R8X3"/>
<reference evidence="3" key="1">
    <citation type="submission" date="2021-08" db="EMBL/GenBank/DDBJ databases">
        <authorList>
            <person name="Misof B."/>
            <person name="Oliver O."/>
            <person name="Podsiadlowski L."/>
            <person name="Donath A."/>
            <person name="Peters R."/>
            <person name="Mayer C."/>
            <person name="Rust J."/>
            <person name="Gunkel S."/>
            <person name="Lesny P."/>
            <person name="Martin S."/>
            <person name="Oeyen J.P."/>
            <person name="Petersen M."/>
            <person name="Panagiotis P."/>
            <person name="Wilbrandt J."/>
            <person name="Tanja T."/>
        </authorList>
    </citation>
    <scope>NUCLEOTIDE SEQUENCE</scope>
    <source>
        <strain evidence="3">GBR_01_08_01A</strain>
        <tissue evidence="3">Thorax + abdomen</tissue>
    </source>
</reference>
<keyword evidence="2" id="KW-0472">Membrane</keyword>
<proteinExistence type="predicted"/>
<organism evidence="3 4">
    <name type="scientific">Odynerus spinipes</name>
    <dbReference type="NCBI Taxonomy" id="1348599"/>
    <lineage>
        <taxon>Eukaryota</taxon>
        <taxon>Metazoa</taxon>
        <taxon>Ecdysozoa</taxon>
        <taxon>Arthropoda</taxon>
        <taxon>Hexapoda</taxon>
        <taxon>Insecta</taxon>
        <taxon>Pterygota</taxon>
        <taxon>Neoptera</taxon>
        <taxon>Endopterygota</taxon>
        <taxon>Hymenoptera</taxon>
        <taxon>Apocrita</taxon>
        <taxon>Aculeata</taxon>
        <taxon>Vespoidea</taxon>
        <taxon>Vespidae</taxon>
        <taxon>Eumeninae</taxon>
        <taxon>Odynerus</taxon>
    </lineage>
</organism>
<evidence type="ECO:0000256" key="2">
    <source>
        <dbReference type="SAM" id="Phobius"/>
    </source>
</evidence>
<name>A0AAD9R8X3_9HYME</name>
<feature type="region of interest" description="Disordered" evidence="1">
    <location>
        <begin position="165"/>
        <end position="205"/>
    </location>
</feature>
<dbReference type="Pfam" id="PF24664">
    <property type="entry name" value="Monjiviricetes_fusion"/>
    <property type="match status" value="1"/>
</dbReference>
<dbReference type="EMBL" id="JAIFRP010004474">
    <property type="protein sequence ID" value="KAK2575250.1"/>
    <property type="molecule type" value="Genomic_DNA"/>
</dbReference>
<keyword evidence="2" id="KW-0812">Transmembrane</keyword>
<sequence length="205" mass="23003">MKFLPNPVETLEPQRLKPMSHPTWKYLTTGSLASSGIYTEKEIEELREHIMFPVEKSALLNTFARGYTGKDIDQETMSLYHLMDEQTLDKIAQSTMGKIWDGFMTFGSISTGILMIFVILFIIKTIADAIIRGIAMHSAYRCSIYLFAALWDSIATLLLQRTPKTQSKDEAAPSEDESRGTNATPTPIRTTISFPDPSIYASPIL</sequence>
<feature type="transmembrane region" description="Helical" evidence="2">
    <location>
        <begin position="103"/>
        <end position="126"/>
    </location>
</feature>
<comment type="caution">
    <text evidence="3">The sequence shown here is derived from an EMBL/GenBank/DDBJ whole genome shotgun (WGS) entry which is preliminary data.</text>
</comment>